<gene>
    <name evidence="1" type="ORF">GCM10011415_27830</name>
</gene>
<evidence type="ECO:0000313" key="2">
    <source>
        <dbReference type="Proteomes" id="UP000617145"/>
    </source>
</evidence>
<dbReference type="Proteomes" id="UP000617145">
    <property type="component" value="Unassembled WGS sequence"/>
</dbReference>
<evidence type="ECO:0000313" key="1">
    <source>
        <dbReference type="EMBL" id="GGG77368.1"/>
    </source>
</evidence>
<reference evidence="1" key="2">
    <citation type="submission" date="2020-09" db="EMBL/GenBank/DDBJ databases">
        <authorList>
            <person name="Sun Q."/>
            <person name="Zhou Y."/>
        </authorList>
    </citation>
    <scope>NUCLEOTIDE SEQUENCE</scope>
    <source>
        <strain evidence="1">CGMCC 1.15762</strain>
    </source>
</reference>
<reference evidence="1" key="1">
    <citation type="journal article" date="2014" name="Int. J. Syst. Evol. Microbiol.">
        <title>Complete genome sequence of Corynebacterium casei LMG S-19264T (=DSM 44701T), isolated from a smear-ripened cheese.</title>
        <authorList>
            <consortium name="US DOE Joint Genome Institute (JGI-PGF)"/>
            <person name="Walter F."/>
            <person name="Albersmeier A."/>
            <person name="Kalinowski J."/>
            <person name="Ruckert C."/>
        </authorList>
    </citation>
    <scope>NUCLEOTIDE SEQUENCE</scope>
    <source>
        <strain evidence="1">CGMCC 1.15762</strain>
    </source>
</reference>
<proteinExistence type="predicted"/>
<protein>
    <submittedName>
        <fullName evidence="1">Uncharacterized protein</fullName>
    </submittedName>
</protein>
<dbReference type="EMBL" id="BMJV01000005">
    <property type="protein sequence ID" value="GGG77368.1"/>
    <property type="molecule type" value="Genomic_DNA"/>
</dbReference>
<keyword evidence="2" id="KW-1185">Reference proteome</keyword>
<name>A0A8J2ZLH1_9RHOB</name>
<accession>A0A8J2ZLH1</accession>
<organism evidence="1 2">
    <name type="scientific">Salipiger pallidus</name>
    <dbReference type="NCBI Taxonomy" id="1775170"/>
    <lineage>
        <taxon>Bacteria</taxon>
        <taxon>Pseudomonadati</taxon>
        <taxon>Pseudomonadota</taxon>
        <taxon>Alphaproteobacteria</taxon>
        <taxon>Rhodobacterales</taxon>
        <taxon>Roseobacteraceae</taxon>
        <taxon>Salipiger</taxon>
    </lineage>
</organism>
<sequence length="101" mass="11631">MFRSRQDHFLRATDLSGGCSKDQIAANRVYQGERHPQNMRSKLRRGYVELAIASTMPHELARQALPSGRRRRPEIAKRYHDQALFKLAIESKLRGCNLIAL</sequence>
<comment type="caution">
    <text evidence="1">The sequence shown here is derived from an EMBL/GenBank/DDBJ whole genome shotgun (WGS) entry which is preliminary data.</text>
</comment>
<dbReference type="AlphaFoldDB" id="A0A8J2ZLH1"/>